<evidence type="ECO:0000313" key="4">
    <source>
        <dbReference type="Proteomes" id="UP000263517"/>
    </source>
</evidence>
<keyword evidence="1" id="KW-1133">Transmembrane helix</keyword>
<protein>
    <recommendedName>
        <fullName evidence="6">GAF domain-containing protein</fullName>
    </recommendedName>
</protein>
<feature type="transmembrane region" description="Helical" evidence="1">
    <location>
        <begin position="59"/>
        <end position="76"/>
    </location>
</feature>
<dbReference type="SUPFAM" id="SSF55781">
    <property type="entry name" value="GAF domain-like"/>
    <property type="match status" value="1"/>
</dbReference>
<evidence type="ECO:0008006" key="6">
    <source>
        <dbReference type="Google" id="ProtNLM"/>
    </source>
</evidence>
<dbReference type="AlphaFoldDB" id="A0A358E0C1"/>
<dbReference type="EMBL" id="DNAN01000624">
    <property type="protein sequence ID" value="HAW77595.1"/>
    <property type="molecule type" value="Genomic_DNA"/>
</dbReference>
<reference evidence="4 5" key="1">
    <citation type="journal article" date="2018" name="Nat. Biotechnol.">
        <title>A standardized bacterial taxonomy based on genome phylogeny substantially revises the tree of life.</title>
        <authorList>
            <person name="Parks D.H."/>
            <person name="Chuvochina M."/>
            <person name="Waite D.W."/>
            <person name="Rinke C."/>
            <person name="Skarshewski A."/>
            <person name="Chaumeil P.A."/>
            <person name="Hugenholtz P."/>
        </authorList>
    </citation>
    <scope>NUCLEOTIDE SEQUENCE [LARGE SCALE GENOMIC DNA]</scope>
    <source>
        <strain evidence="3">UBA11621</strain>
        <strain evidence="2">UBA11978</strain>
    </source>
</reference>
<gene>
    <name evidence="2" type="ORF">DCW74_17910</name>
    <name evidence="3" type="ORF">DEB45_10215</name>
</gene>
<dbReference type="EMBL" id="DONK01000151">
    <property type="protein sequence ID" value="HBU51622.1"/>
    <property type="molecule type" value="Genomic_DNA"/>
</dbReference>
<evidence type="ECO:0000313" key="5">
    <source>
        <dbReference type="Proteomes" id="UP000264779"/>
    </source>
</evidence>
<dbReference type="Proteomes" id="UP000264779">
    <property type="component" value="Unassembled WGS sequence"/>
</dbReference>
<dbReference type="RefSeq" id="WP_272968976.1">
    <property type="nucleotide sequence ID" value="NZ_CALBIY010000109.1"/>
</dbReference>
<accession>A0A358E0C1</accession>
<evidence type="ECO:0000256" key="1">
    <source>
        <dbReference type="SAM" id="Phobius"/>
    </source>
</evidence>
<feature type="transmembrane region" description="Helical" evidence="1">
    <location>
        <begin position="21"/>
        <end position="39"/>
    </location>
</feature>
<name>A0A358E0C1_9ALTE</name>
<evidence type="ECO:0000313" key="3">
    <source>
        <dbReference type="EMBL" id="HBU51622.1"/>
    </source>
</evidence>
<dbReference type="Proteomes" id="UP000263517">
    <property type="component" value="Unassembled WGS sequence"/>
</dbReference>
<keyword evidence="1" id="KW-0472">Membrane</keyword>
<organism evidence="3 5">
    <name type="scientific">Alteromonas australica</name>
    <dbReference type="NCBI Taxonomy" id="589873"/>
    <lineage>
        <taxon>Bacteria</taxon>
        <taxon>Pseudomonadati</taxon>
        <taxon>Pseudomonadota</taxon>
        <taxon>Gammaproteobacteria</taxon>
        <taxon>Alteromonadales</taxon>
        <taxon>Alteromonadaceae</taxon>
        <taxon>Alteromonas/Salinimonas group</taxon>
        <taxon>Alteromonas</taxon>
    </lineage>
</organism>
<proteinExistence type="predicted"/>
<sequence length="281" mass="31987">MIKDIRHHKFRGDLGKSMFGVAGLIAPVLGILIDWQGKINEATRPNLASILGFIKENALYFYFILILCLVVGYILSRDGKRIQWTTLQTILDDLQSISYTSQETENDKHRVTLFQYKKWCWQRHKLNVFAWYKSHKSRKVNPGCGWLVPVLRSNDQGKNTKVLFAVTDSSDFSEGIVGRCWATKNTIALSELPKVIVTSASQQRQRYAKRCFLPQEYVDSALEKRKLLARSLFAIPVMANNGEQWGVIIWDSVSPTGINSLEAEKAYSAVMNTISHLTEDL</sequence>
<keyword evidence="1" id="KW-0812">Transmembrane</keyword>
<comment type="caution">
    <text evidence="3">The sequence shown here is derived from an EMBL/GenBank/DDBJ whole genome shotgun (WGS) entry which is preliminary data.</text>
</comment>
<evidence type="ECO:0000313" key="2">
    <source>
        <dbReference type="EMBL" id="HAW77595.1"/>
    </source>
</evidence>